<accession>A0A426XAF7</accession>
<evidence type="ECO:0000313" key="2">
    <source>
        <dbReference type="Proteomes" id="UP000287651"/>
    </source>
</evidence>
<comment type="caution">
    <text evidence="1">The sequence shown here is derived from an EMBL/GenBank/DDBJ whole genome shotgun (WGS) entry which is preliminary data.</text>
</comment>
<dbReference type="AlphaFoldDB" id="A0A426XAF7"/>
<name>A0A426XAF7_ENSVE</name>
<gene>
    <name evidence="1" type="ORF">B296_00047517</name>
</gene>
<reference evidence="1 2" key="1">
    <citation type="journal article" date="2014" name="Agronomy (Basel)">
        <title>A Draft Genome Sequence for Ensete ventricosum, the Drought-Tolerant Tree Against Hunger.</title>
        <authorList>
            <person name="Harrison J."/>
            <person name="Moore K.A."/>
            <person name="Paszkiewicz K."/>
            <person name="Jones T."/>
            <person name="Grant M."/>
            <person name="Ambacheew D."/>
            <person name="Muzemil S."/>
            <person name="Studholme D.J."/>
        </authorList>
    </citation>
    <scope>NUCLEOTIDE SEQUENCE [LARGE SCALE GENOMIC DNA]</scope>
</reference>
<proteinExistence type="predicted"/>
<protein>
    <submittedName>
        <fullName evidence="1">Uncharacterized protein</fullName>
    </submittedName>
</protein>
<sequence length="128" mass="14027">MVDSACDINCFEQCVRTATSKGCSDGLTSDDPGRALVRSCRQQSRFGDYTLAVVPQPTTSFSNDRTWVKTAKSNGRQLHATKATSKNPCFGDYTLAVVPQPTTSFSNDRTWVKTAKSSWRQLHATEAA</sequence>
<dbReference type="Proteomes" id="UP000287651">
    <property type="component" value="Unassembled WGS sequence"/>
</dbReference>
<organism evidence="1 2">
    <name type="scientific">Ensete ventricosum</name>
    <name type="common">Abyssinian banana</name>
    <name type="synonym">Musa ensete</name>
    <dbReference type="NCBI Taxonomy" id="4639"/>
    <lineage>
        <taxon>Eukaryota</taxon>
        <taxon>Viridiplantae</taxon>
        <taxon>Streptophyta</taxon>
        <taxon>Embryophyta</taxon>
        <taxon>Tracheophyta</taxon>
        <taxon>Spermatophyta</taxon>
        <taxon>Magnoliopsida</taxon>
        <taxon>Liliopsida</taxon>
        <taxon>Zingiberales</taxon>
        <taxon>Musaceae</taxon>
        <taxon>Ensete</taxon>
    </lineage>
</organism>
<dbReference type="EMBL" id="AMZH03023635">
    <property type="protein sequence ID" value="RRT36428.1"/>
    <property type="molecule type" value="Genomic_DNA"/>
</dbReference>
<evidence type="ECO:0000313" key="1">
    <source>
        <dbReference type="EMBL" id="RRT36428.1"/>
    </source>
</evidence>